<sequence length="177" mass="20024">MSCDSAKGMNLFNYKIHKVASGLSDLQNLSMKLKSVGHKVDETTMAKVLSSLPDRFRHFLTAWESTPKSDRTVTNLTANLLAEEERVLTSSTHDNVAFKTINKNLVCFKCNKRVHIVRNYMKKRLGCKICQKDYHTEQNCYFRDGNNKSATSNRDKVAFLTESMGGNPKGSWVVLPT</sequence>
<proteinExistence type="predicted"/>
<name>A0ABQ9I8P2_9NEOP</name>
<reference evidence="1 2" key="1">
    <citation type="submission" date="2023-02" db="EMBL/GenBank/DDBJ databases">
        <title>LHISI_Scaffold_Assembly.</title>
        <authorList>
            <person name="Stuart O.P."/>
            <person name="Cleave R."/>
            <person name="Magrath M.J.L."/>
            <person name="Mikheyev A.S."/>
        </authorList>
    </citation>
    <scope>NUCLEOTIDE SEQUENCE [LARGE SCALE GENOMIC DNA]</scope>
    <source>
        <strain evidence="1">Daus_M_001</strain>
        <tissue evidence="1">Leg muscle</tissue>
    </source>
</reference>
<comment type="caution">
    <text evidence="1">The sequence shown here is derived from an EMBL/GenBank/DDBJ whole genome shotgun (WGS) entry which is preliminary data.</text>
</comment>
<evidence type="ECO:0000313" key="2">
    <source>
        <dbReference type="Proteomes" id="UP001159363"/>
    </source>
</evidence>
<dbReference type="Pfam" id="PF14223">
    <property type="entry name" value="Retrotran_gag_2"/>
    <property type="match status" value="1"/>
</dbReference>
<evidence type="ECO:0000313" key="1">
    <source>
        <dbReference type="EMBL" id="KAJ8893013.1"/>
    </source>
</evidence>
<dbReference type="EMBL" id="JARBHB010000002">
    <property type="protein sequence ID" value="KAJ8893013.1"/>
    <property type="molecule type" value="Genomic_DNA"/>
</dbReference>
<accession>A0ABQ9I8P2</accession>
<keyword evidence="2" id="KW-1185">Reference proteome</keyword>
<organism evidence="1 2">
    <name type="scientific">Dryococelus australis</name>
    <dbReference type="NCBI Taxonomy" id="614101"/>
    <lineage>
        <taxon>Eukaryota</taxon>
        <taxon>Metazoa</taxon>
        <taxon>Ecdysozoa</taxon>
        <taxon>Arthropoda</taxon>
        <taxon>Hexapoda</taxon>
        <taxon>Insecta</taxon>
        <taxon>Pterygota</taxon>
        <taxon>Neoptera</taxon>
        <taxon>Polyneoptera</taxon>
        <taxon>Phasmatodea</taxon>
        <taxon>Verophasmatodea</taxon>
        <taxon>Anareolatae</taxon>
        <taxon>Phasmatidae</taxon>
        <taxon>Eurycanthinae</taxon>
        <taxon>Dryococelus</taxon>
    </lineage>
</organism>
<protein>
    <submittedName>
        <fullName evidence="1">Uncharacterized protein</fullName>
    </submittedName>
</protein>
<dbReference type="Proteomes" id="UP001159363">
    <property type="component" value="Chromosome 2"/>
</dbReference>
<gene>
    <name evidence="1" type="ORF">PR048_005594</name>
</gene>